<evidence type="ECO:0000313" key="2">
    <source>
        <dbReference type="EMBL" id="HFC92245.1"/>
    </source>
</evidence>
<dbReference type="InterPro" id="IPR036909">
    <property type="entry name" value="Cyt_c-like_dom_sf"/>
</dbReference>
<dbReference type="PROSITE" id="PS51257">
    <property type="entry name" value="PROKAR_LIPOPROTEIN"/>
    <property type="match status" value="1"/>
</dbReference>
<proteinExistence type="predicted"/>
<gene>
    <name evidence="2" type="ORF">ENJ51_05465</name>
</gene>
<dbReference type="SUPFAM" id="SSF46626">
    <property type="entry name" value="Cytochrome c"/>
    <property type="match status" value="1"/>
</dbReference>
<name>A0A7V2T027_LEUMU</name>
<sequence length="140" mass="15523">MNKYPLILLISFFALSACQEEKAIDSSPKSATTAEANSAPKAEKIKIAQTTEPKASTPATTEEKKEKGEEEDSGAALHKANCARCHGADYYPKNDSKMDSYKRLHTMVGMCDAQLGTELFPEELQSITDYLNDSFYKFKK</sequence>
<dbReference type="AlphaFoldDB" id="A0A7V2T027"/>
<dbReference type="EMBL" id="DRMS01000208">
    <property type="protein sequence ID" value="HFC92245.1"/>
    <property type="molecule type" value="Genomic_DNA"/>
</dbReference>
<comment type="caution">
    <text evidence="2">The sequence shown here is derived from an EMBL/GenBank/DDBJ whole genome shotgun (WGS) entry which is preliminary data.</text>
</comment>
<feature type="region of interest" description="Disordered" evidence="1">
    <location>
        <begin position="23"/>
        <end position="76"/>
    </location>
</feature>
<dbReference type="Proteomes" id="UP000885750">
    <property type="component" value="Unassembled WGS sequence"/>
</dbReference>
<protein>
    <submittedName>
        <fullName evidence="2">Cytochrome c</fullName>
    </submittedName>
</protein>
<dbReference type="Gene3D" id="1.10.760.10">
    <property type="entry name" value="Cytochrome c-like domain"/>
    <property type="match status" value="1"/>
</dbReference>
<reference evidence="2" key="1">
    <citation type="journal article" date="2020" name="mSystems">
        <title>Genome- and Community-Level Interaction Insights into Carbon Utilization and Element Cycling Functions of Hydrothermarchaeota in Hydrothermal Sediment.</title>
        <authorList>
            <person name="Zhou Z."/>
            <person name="Liu Y."/>
            <person name="Xu W."/>
            <person name="Pan J."/>
            <person name="Luo Z.H."/>
            <person name="Li M."/>
        </authorList>
    </citation>
    <scope>NUCLEOTIDE SEQUENCE [LARGE SCALE GENOMIC DNA]</scope>
    <source>
        <strain evidence="2">HyVt-493</strain>
    </source>
</reference>
<dbReference type="GO" id="GO:0009055">
    <property type="term" value="F:electron transfer activity"/>
    <property type="evidence" value="ECO:0007669"/>
    <property type="project" value="InterPro"/>
</dbReference>
<dbReference type="GO" id="GO:0020037">
    <property type="term" value="F:heme binding"/>
    <property type="evidence" value="ECO:0007669"/>
    <property type="project" value="InterPro"/>
</dbReference>
<feature type="compositionally biased region" description="Polar residues" evidence="1">
    <location>
        <begin position="48"/>
        <end position="60"/>
    </location>
</feature>
<organism evidence="2">
    <name type="scientific">Leucothrix mucor</name>
    <dbReference type="NCBI Taxonomy" id="45248"/>
    <lineage>
        <taxon>Bacteria</taxon>
        <taxon>Pseudomonadati</taxon>
        <taxon>Pseudomonadota</taxon>
        <taxon>Gammaproteobacteria</taxon>
        <taxon>Thiotrichales</taxon>
        <taxon>Thiotrichaceae</taxon>
        <taxon>Leucothrix</taxon>
    </lineage>
</organism>
<accession>A0A7V2T027</accession>
<feature type="compositionally biased region" description="Polar residues" evidence="1">
    <location>
        <begin position="27"/>
        <end position="36"/>
    </location>
</feature>
<evidence type="ECO:0000256" key="1">
    <source>
        <dbReference type="SAM" id="MobiDB-lite"/>
    </source>
</evidence>